<dbReference type="VEuPathDB" id="FungiDB:BD410DRAFT_779659"/>
<gene>
    <name evidence="5" type="ORF">BD410DRAFT_779659</name>
</gene>
<feature type="region of interest" description="Disordered" evidence="4">
    <location>
        <begin position="199"/>
        <end position="239"/>
    </location>
</feature>
<evidence type="ECO:0000256" key="3">
    <source>
        <dbReference type="PROSITE-ProRule" id="PRU00221"/>
    </source>
</evidence>
<dbReference type="PROSITE" id="PS50082">
    <property type="entry name" value="WD_REPEATS_2"/>
    <property type="match status" value="1"/>
</dbReference>
<evidence type="ECO:0000313" key="6">
    <source>
        <dbReference type="Proteomes" id="UP000294933"/>
    </source>
</evidence>
<proteinExistence type="predicted"/>
<evidence type="ECO:0000256" key="1">
    <source>
        <dbReference type="ARBA" id="ARBA00022574"/>
    </source>
</evidence>
<keyword evidence="6" id="KW-1185">Reference proteome</keyword>
<dbReference type="InterPro" id="IPR019775">
    <property type="entry name" value="WD40_repeat_CS"/>
</dbReference>
<dbReference type="EMBL" id="ML170156">
    <property type="protein sequence ID" value="TDL29293.1"/>
    <property type="molecule type" value="Genomic_DNA"/>
</dbReference>
<dbReference type="AlphaFoldDB" id="A0A4R5XE65"/>
<dbReference type="OrthoDB" id="1897642at2759"/>
<name>A0A4R5XE65_9AGAM</name>
<feature type="compositionally biased region" description="Polar residues" evidence="4">
    <location>
        <begin position="199"/>
        <end position="223"/>
    </location>
</feature>
<dbReference type="Gene3D" id="2.130.10.10">
    <property type="entry name" value="YVTN repeat-like/Quinoprotein amine dehydrogenase"/>
    <property type="match status" value="1"/>
</dbReference>
<dbReference type="PANTHER" id="PTHR47232">
    <property type="entry name" value="TRANSDUCIN FAMILY PROTEIN / WD-40 REPEAT FAMILY PROTEIN"/>
    <property type="match status" value="1"/>
</dbReference>
<sequence>MEDFQPNESRGIPKGRGVPTIHSTAARYRTPYMRGRLGSIAWPRHHSGNLARQPTASSSIIPSSAILPQHGSRFIPQTSTEPITIDGPGPSKRLKFIGTQNVAECERRPAHANLPPKAKSKSKVHSKVHTESFELPPHCWKGATNSKESRREFIEQFIEHFVEAKDAIVLQHMVQDQKLHITYRLPAENYIQQHQVNLTHKPSQTSKDGISNSSRGFQMSQHGNPDEVFTRPPPTSDTQRRILHSVHTPGLSSNPGSGHAISPLDRDHRIGDKFHRNGSSHYTRTPDRFGQLSHPLPTEFISINQTEGSDVERPTRRPTPVQDQQLNATVSYNQPLDHTPSSHFVNTHSLHFNSPRMFRSGIIVVINDEVRAKTTTQPHVLEPSDAAKDVPSPSERSNLVESCKSVTLTSSKAGARANTGTSDLHLLKLQPSRSSPLFNRIFSTNGEITRLPRESSDKARRLLNSYNSRNQYLITMHGSIHRITRSHLSRHFSVRVPPDAGHDRIDDACILNLPGRDIAIIGQSREDSSHPLSITHLDGDKNARFMPLERPSEAEGKMRGVSCACALHQQAVFVTGGYDHIVHLWTLNDTLASATSSTLQIKHSSTVQSLLPLRNKSSQLLSAGADCRVNVWDISSERTVKTLNTSNSVYHLHSMPDVGCVCLEVANLNLQFELHDYRLVPERPVQRFGYHSARFHGRFLKGATNAHLFACGDRNGAIRLWDMRKTNQLLQTITCFPGIKIAQVVFDQSDLVVCAADNSLMRLNQL</sequence>
<protein>
    <submittedName>
        <fullName evidence="5">WD40 repeat-like protein</fullName>
    </submittedName>
</protein>
<evidence type="ECO:0000256" key="2">
    <source>
        <dbReference type="ARBA" id="ARBA00022737"/>
    </source>
</evidence>
<dbReference type="SUPFAM" id="SSF50978">
    <property type="entry name" value="WD40 repeat-like"/>
    <property type="match status" value="1"/>
</dbReference>
<dbReference type="InterPro" id="IPR036322">
    <property type="entry name" value="WD40_repeat_dom_sf"/>
</dbReference>
<evidence type="ECO:0000256" key="4">
    <source>
        <dbReference type="SAM" id="MobiDB-lite"/>
    </source>
</evidence>
<dbReference type="PANTHER" id="PTHR47232:SF1">
    <property type="entry name" value="TRANSDUCIN FAMILY PROTEIN _ WD-40 REPEAT FAMILY PROTEIN"/>
    <property type="match status" value="1"/>
</dbReference>
<evidence type="ECO:0000313" key="5">
    <source>
        <dbReference type="EMBL" id="TDL29293.1"/>
    </source>
</evidence>
<dbReference type="STRING" id="50990.A0A4R5XE65"/>
<keyword evidence="1 3" id="KW-0853">WD repeat</keyword>
<feature type="region of interest" description="Disordered" evidence="4">
    <location>
        <begin position="246"/>
        <end position="265"/>
    </location>
</feature>
<organism evidence="5 6">
    <name type="scientific">Rickenella mellea</name>
    <dbReference type="NCBI Taxonomy" id="50990"/>
    <lineage>
        <taxon>Eukaryota</taxon>
        <taxon>Fungi</taxon>
        <taxon>Dikarya</taxon>
        <taxon>Basidiomycota</taxon>
        <taxon>Agaricomycotina</taxon>
        <taxon>Agaricomycetes</taxon>
        <taxon>Hymenochaetales</taxon>
        <taxon>Rickenellaceae</taxon>
        <taxon>Rickenella</taxon>
    </lineage>
</organism>
<keyword evidence="2" id="KW-0677">Repeat</keyword>
<reference evidence="5 6" key="1">
    <citation type="submission" date="2018-06" db="EMBL/GenBank/DDBJ databases">
        <title>A transcriptomic atlas of mushroom development highlights an independent origin of complex multicellularity.</title>
        <authorList>
            <consortium name="DOE Joint Genome Institute"/>
            <person name="Krizsan K."/>
            <person name="Almasi E."/>
            <person name="Merenyi Z."/>
            <person name="Sahu N."/>
            <person name="Viragh M."/>
            <person name="Koszo T."/>
            <person name="Mondo S."/>
            <person name="Kiss B."/>
            <person name="Balint B."/>
            <person name="Kues U."/>
            <person name="Barry K."/>
            <person name="Hegedus J.C."/>
            <person name="Henrissat B."/>
            <person name="Johnson J."/>
            <person name="Lipzen A."/>
            <person name="Ohm R."/>
            <person name="Nagy I."/>
            <person name="Pangilinan J."/>
            <person name="Yan J."/>
            <person name="Xiong Y."/>
            <person name="Grigoriev I.V."/>
            <person name="Hibbett D.S."/>
            <person name="Nagy L.G."/>
        </authorList>
    </citation>
    <scope>NUCLEOTIDE SEQUENCE [LARGE SCALE GENOMIC DNA]</scope>
    <source>
        <strain evidence="5 6">SZMC22713</strain>
    </source>
</reference>
<dbReference type="InterPro" id="IPR001680">
    <property type="entry name" value="WD40_rpt"/>
</dbReference>
<dbReference type="SMART" id="SM00320">
    <property type="entry name" value="WD40"/>
    <property type="match status" value="4"/>
</dbReference>
<feature type="repeat" description="WD" evidence="3">
    <location>
        <begin position="600"/>
        <end position="642"/>
    </location>
</feature>
<dbReference type="Proteomes" id="UP000294933">
    <property type="component" value="Unassembled WGS sequence"/>
</dbReference>
<dbReference type="PROSITE" id="PS00678">
    <property type="entry name" value="WD_REPEATS_1"/>
    <property type="match status" value="1"/>
</dbReference>
<accession>A0A4R5XE65</accession>
<dbReference type="InterPro" id="IPR015943">
    <property type="entry name" value="WD40/YVTN_repeat-like_dom_sf"/>
</dbReference>